<dbReference type="Pfam" id="PF00931">
    <property type="entry name" value="NB-ARC"/>
    <property type="match status" value="1"/>
</dbReference>
<feature type="domain" description="HTH cro/C1-type" evidence="1">
    <location>
        <begin position="9"/>
        <end position="64"/>
    </location>
</feature>
<dbReference type="PANTHER" id="PTHR47691:SF3">
    <property type="entry name" value="HTH-TYPE TRANSCRIPTIONAL REGULATOR RV0890C-RELATED"/>
    <property type="match status" value="1"/>
</dbReference>
<dbReference type="SMART" id="SM00530">
    <property type="entry name" value="HTH_XRE"/>
    <property type="match status" value="1"/>
</dbReference>
<dbReference type="RefSeq" id="WP_212531075.1">
    <property type="nucleotide sequence ID" value="NZ_JAGSOG010000151.1"/>
</dbReference>
<gene>
    <name evidence="2" type="ORF">KDL01_25195</name>
</gene>
<sequence length="465" mass="49974">MEPTFATELRRLRHAAGLTIEGLAARSGLTDRAISELERGRSRGPQHRTVAALSRALDLDGAGRERLSALARAGRPRPPAEAATPCALPRAVTHFTGRTSELAALSALTSAGAHGTDPDRPSTVLLSGQGGIGKTALAVHAARMMRERFPDGQMYLDLRGLDSQPLEPGAVLTRLLRALGVREREIAQDLDERGAQYRALLRERALLLLLDNAADEAQVRPLLPDTGAGTVLLTSRRLLTGLEGVSRLPLAPLQASDSAALLASILADRDAAGAESGPYRPQPEEALEAVADLCGHLPLALRIAGNRLLTRPAWSTGDLVARLADEKRRLEHLRAGDVRITAAFALSYEQLTDSARALCRRLSLVPGPDFSLELAAVLADDSLDAAEDALDELYELSLLEQRTAERYAFHDLIRLFAGRRLGEEESQAERDLCFDRMTGWLLEVAAVAGRWFLFDGGGPAAGCEG</sequence>
<dbReference type="SUPFAM" id="SSF47413">
    <property type="entry name" value="lambda repressor-like DNA-binding domains"/>
    <property type="match status" value="1"/>
</dbReference>
<feature type="non-terminal residue" evidence="2">
    <location>
        <position position="465"/>
    </location>
</feature>
<accession>A0A941EQG5</accession>
<dbReference type="PROSITE" id="PS50943">
    <property type="entry name" value="HTH_CROC1"/>
    <property type="match status" value="1"/>
</dbReference>
<evidence type="ECO:0000313" key="2">
    <source>
        <dbReference type="EMBL" id="MBR7836600.1"/>
    </source>
</evidence>
<organism evidence="2 3">
    <name type="scientific">Actinospica durhamensis</name>
    <dbReference type="NCBI Taxonomy" id="1508375"/>
    <lineage>
        <taxon>Bacteria</taxon>
        <taxon>Bacillati</taxon>
        <taxon>Actinomycetota</taxon>
        <taxon>Actinomycetes</taxon>
        <taxon>Catenulisporales</taxon>
        <taxon>Actinospicaceae</taxon>
        <taxon>Actinospica</taxon>
    </lineage>
</organism>
<reference evidence="2" key="1">
    <citation type="submission" date="2021-04" db="EMBL/GenBank/DDBJ databases">
        <title>Genome based classification of Actinospica acidithermotolerans sp. nov., an actinobacterium isolated from an Indonesian hot spring.</title>
        <authorList>
            <person name="Kusuma A.B."/>
            <person name="Putra K.E."/>
            <person name="Nafisah S."/>
            <person name="Loh J."/>
            <person name="Nouioui I."/>
            <person name="Goodfellow M."/>
        </authorList>
    </citation>
    <scope>NUCLEOTIDE SEQUENCE</scope>
    <source>
        <strain evidence="2">CSCA 57</strain>
    </source>
</reference>
<dbReference type="InterPro" id="IPR002182">
    <property type="entry name" value="NB-ARC"/>
</dbReference>
<comment type="caution">
    <text evidence="2">The sequence shown here is derived from an EMBL/GenBank/DDBJ whole genome shotgun (WGS) entry which is preliminary data.</text>
</comment>
<dbReference type="CDD" id="cd00093">
    <property type="entry name" value="HTH_XRE"/>
    <property type="match status" value="1"/>
</dbReference>
<dbReference type="AlphaFoldDB" id="A0A941EQG5"/>
<evidence type="ECO:0000259" key="1">
    <source>
        <dbReference type="PROSITE" id="PS50943"/>
    </source>
</evidence>
<dbReference type="EMBL" id="JAGSOG010000151">
    <property type="protein sequence ID" value="MBR7836600.1"/>
    <property type="molecule type" value="Genomic_DNA"/>
</dbReference>
<dbReference type="GO" id="GO:0043531">
    <property type="term" value="F:ADP binding"/>
    <property type="evidence" value="ECO:0007669"/>
    <property type="project" value="InterPro"/>
</dbReference>
<evidence type="ECO:0000313" key="3">
    <source>
        <dbReference type="Proteomes" id="UP000675781"/>
    </source>
</evidence>
<dbReference type="Proteomes" id="UP000675781">
    <property type="component" value="Unassembled WGS sequence"/>
</dbReference>
<dbReference type="InterPro" id="IPR027417">
    <property type="entry name" value="P-loop_NTPase"/>
</dbReference>
<name>A0A941EQG5_9ACTN</name>
<dbReference type="Gene3D" id="3.40.50.300">
    <property type="entry name" value="P-loop containing nucleotide triphosphate hydrolases"/>
    <property type="match status" value="1"/>
</dbReference>
<keyword evidence="3" id="KW-1185">Reference proteome</keyword>
<dbReference type="InterPro" id="IPR001387">
    <property type="entry name" value="Cro/C1-type_HTH"/>
</dbReference>
<dbReference type="Gene3D" id="1.10.260.40">
    <property type="entry name" value="lambda repressor-like DNA-binding domains"/>
    <property type="match status" value="1"/>
</dbReference>
<proteinExistence type="predicted"/>
<protein>
    <submittedName>
        <fullName evidence="2">Helix-turn-helix domain-containing protein</fullName>
    </submittedName>
</protein>
<dbReference type="InterPro" id="IPR010982">
    <property type="entry name" value="Lambda_DNA-bd_dom_sf"/>
</dbReference>
<dbReference type="PRINTS" id="PR00364">
    <property type="entry name" value="DISEASERSIST"/>
</dbReference>
<dbReference type="SUPFAM" id="SSF52540">
    <property type="entry name" value="P-loop containing nucleoside triphosphate hydrolases"/>
    <property type="match status" value="1"/>
</dbReference>
<dbReference type="Pfam" id="PF13560">
    <property type="entry name" value="HTH_31"/>
    <property type="match status" value="1"/>
</dbReference>
<dbReference type="GO" id="GO:0003677">
    <property type="term" value="F:DNA binding"/>
    <property type="evidence" value="ECO:0007669"/>
    <property type="project" value="InterPro"/>
</dbReference>
<dbReference type="PANTHER" id="PTHR47691">
    <property type="entry name" value="REGULATOR-RELATED"/>
    <property type="match status" value="1"/>
</dbReference>